<dbReference type="RefSeq" id="WP_127691739.1">
    <property type="nucleotide sequence ID" value="NZ_RZUL01000006.1"/>
</dbReference>
<organism evidence="1 2">
    <name type="scientific">Sphingobium algorifonticola</name>
    <dbReference type="NCBI Taxonomy" id="2008318"/>
    <lineage>
        <taxon>Bacteria</taxon>
        <taxon>Pseudomonadati</taxon>
        <taxon>Pseudomonadota</taxon>
        <taxon>Alphaproteobacteria</taxon>
        <taxon>Sphingomonadales</taxon>
        <taxon>Sphingomonadaceae</taxon>
        <taxon>Sphingobium</taxon>
    </lineage>
</organism>
<reference evidence="1 2" key="1">
    <citation type="submission" date="2019-01" db="EMBL/GenBank/DDBJ databases">
        <authorList>
            <person name="Chen W.-M."/>
        </authorList>
    </citation>
    <scope>NUCLEOTIDE SEQUENCE [LARGE SCALE GENOMIC DNA]</scope>
    <source>
        <strain evidence="1 2">TLA-22</strain>
    </source>
</reference>
<sequence length="66" mass="7382">MTNLTMKPSRPVRQSRNALIRGQTFSVVACWQLMIATSQIAVEHHYAAPWKGDADRSQALRTQAKG</sequence>
<keyword evidence="2" id="KW-1185">Reference proteome</keyword>
<proteinExistence type="predicted"/>
<dbReference type="Proteomes" id="UP000282977">
    <property type="component" value="Unassembled WGS sequence"/>
</dbReference>
<dbReference type="AlphaFoldDB" id="A0A437J4N2"/>
<dbReference type="EMBL" id="RZUL01000006">
    <property type="protein sequence ID" value="RVT39677.1"/>
    <property type="molecule type" value="Genomic_DNA"/>
</dbReference>
<comment type="caution">
    <text evidence="1">The sequence shown here is derived from an EMBL/GenBank/DDBJ whole genome shotgun (WGS) entry which is preliminary data.</text>
</comment>
<evidence type="ECO:0000313" key="1">
    <source>
        <dbReference type="EMBL" id="RVT39677.1"/>
    </source>
</evidence>
<accession>A0A437J4N2</accession>
<evidence type="ECO:0000313" key="2">
    <source>
        <dbReference type="Proteomes" id="UP000282977"/>
    </source>
</evidence>
<name>A0A437J4N2_9SPHN</name>
<protein>
    <submittedName>
        <fullName evidence="1">Uncharacterized protein</fullName>
    </submittedName>
</protein>
<gene>
    <name evidence="1" type="ORF">ENE74_15105</name>
</gene>